<dbReference type="Proteomes" id="UP000887116">
    <property type="component" value="Unassembled WGS sequence"/>
</dbReference>
<reference evidence="1" key="1">
    <citation type="submission" date="2020-07" db="EMBL/GenBank/DDBJ databases">
        <title>Multicomponent nature underlies the extraordinary mechanical properties of spider dragline silk.</title>
        <authorList>
            <person name="Kono N."/>
            <person name="Nakamura H."/>
            <person name="Mori M."/>
            <person name="Yoshida Y."/>
            <person name="Ohtoshi R."/>
            <person name="Malay A.D."/>
            <person name="Moran D.A.P."/>
            <person name="Tomita M."/>
            <person name="Numata K."/>
            <person name="Arakawa K."/>
        </authorList>
    </citation>
    <scope>NUCLEOTIDE SEQUENCE</scope>
</reference>
<organism evidence="1 2">
    <name type="scientific">Trichonephila clavata</name>
    <name type="common">Joro spider</name>
    <name type="synonym">Nephila clavata</name>
    <dbReference type="NCBI Taxonomy" id="2740835"/>
    <lineage>
        <taxon>Eukaryota</taxon>
        <taxon>Metazoa</taxon>
        <taxon>Ecdysozoa</taxon>
        <taxon>Arthropoda</taxon>
        <taxon>Chelicerata</taxon>
        <taxon>Arachnida</taxon>
        <taxon>Araneae</taxon>
        <taxon>Araneomorphae</taxon>
        <taxon>Entelegynae</taxon>
        <taxon>Araneoidea</taxon>
        <taxon>Nephilidae</taxon>
        <taxon>Trichonephila</taxon>
    </lineage>
</organism>
<keyword evidence="2" id="KW-1185">Reference proteome</keyword>
<sequence length="104" mass="11978">MEPKSKSPSVEHHAIQFSDTFRFFIIKTPETFSNVSPFLIEKAISSSLGEVKSIRKIRSRDLFLEVSSSNQSDRSNKTAEASSFRHYRCSSHQSEFFTWSYFAS</sequence>
<evidence type="ECO:0000313" key="1">
    <source>
        <dbReference type="EMBL" id="GFQ67540.1"/>
    </source>
</evidence>
<gene>
    <name evidence="1" type="ORF">TNCT_603181</name>
</gene>
<accession>A0A8X6F0C6</accession>
<proteinExistence type="predicted"/>
<comment type="caution">
    <text evidence="1">The sequence shown here is derived from an EMBL/GenBank/DDBJ whole genome shotgun (WGS) entry which is preliminary data.</text>
</comment>
<evidence type="ECO:0000313" key="2">
    <source>
        <dbReference type="Proteomes" id="UP000887116"/>
    </source>
</evidence>
<dbReference type="AlphaFoldDB" id="A0A8X6F0C6"/>
<name>A0A8X6F0C6_TRICU</name>
<protein>
    <submittedName>
        <fullName evidence="1">Uncharacterized protein</fullName>
    </submittedName>
</protein>
<dbReference type="EMBL" id="BMAO01030358">
    <property type="protein sequence ID" value="GFQ67540.1"/>
    <property type="molecule type" value="Genomic_DNA"/>
</dbReference>